<evidence type="ECO:0000313" key="2">
    <source>
        <dbReference type="EMBL" id="QNP57812.1"/>
    </source>
</evidence>
<dbReference type="PANTHER" id="PTHR30244:SF36">
    <property type="entry name" value="3-OXO-GLUCOSE-6-PHOSPHATE:GLUTAMATE AMINOTRANSFERASE"/>
    <property type="match status" value="1"/>
</dbReference>
<name>A0A7H0HB96_9BURK</name>
<reference evidence="2 3" key="1">
    <citation type="submission" date="2020-08" db="EMBL/GenBank/DDBJ databases">
        <title>Genome sequence of Acidovorax monticola KACC 19171T.</title>
        <authorList>
            <person name="Hyun D.-W."/>
            <person name="Bae J.-W."/>
        </authorList>
    </citation>
    <scope>NUCLEOTIDE SEQUENCE [LARGE SCALE GENOMIC DNA]</scope>
    <source>
        <strain evidence="2 3">KACC 19171</strain>
    </source>
</reference>
<dbReference type="KEGG" id="amon:H9L24_11710"/>
<dbReference type="RefSeq" id="WP_187734812.1">
    <property type="nucleotide sequence ID" value="NZ_CP060790.1"/>
</dbReference>
<dbReference type="EMBL" id="CP060790">
    <property type="protein sequence ID" value="QNP57812.1"/>
    <property type="molecule type" value="Genomic_DNA"/>
</dbReference>
<accession>A0A7H0HB96</accession>
<keyword evidence="1" id="KW-0663">Pyridoxal phosphate</keyword>
<dbReference type="GO" id="GO:0008483">
    <property type="term" value="F:transaminase activity"/>
    <property type="evidence" value="ECO:0007669"/>
    <property type="project" value="UniProtKB-KW"/>
</dbReference>
<dbReference type="PANTHER" id="PTHR30244">
    <property type="entry name" value="TRANSAMINASE"/>
    <property type="match status" value="1"/>
</dbReference>
<dbReference type="InterPro" id="IPR015421">
    <property type="entry name" value="PyrdxlP-dep_Trfase_major"/>
</dbReference>
<keyword evidence="2" id="KW-0808">Transferase</keyword>
<evidence type="ECO:0000313" key="3">
    <source>
        <dbReference type="Proteomes" id="UP000516057"/>
    </source>
</evidence>
<keyword evidence="3" id="KW-1185">Reference proteome</keyword>
<gene>
    <name evidence="2" type="ORF">H9L24_11710</name>
</gene>
<dbReference type="AlphaFoldDB" id="A0A7H0HB96"/>
<dbReference type="Pfam" id="PF01041">
    <property type="entry name" value="DegT_DnrJ_EryC1"/>
    <property type="match status" value="1"/>
</dbReference>
<dbReference type="Proteomes" id="UP000516057">
    <property type="component" value="Chromosome"/>
</dbReference>
<organism evidence="2 3">
    <name type="scientific">Paenacidovorax monticola</name>
    <dbReference type="NCBI Taxonomy" id="1926868"/>
    <lineage>
        <taxon>Bacteria</taxon>
        <taxon>Pseudomonadati</taxon>
        <taxon>Pseudomonadota</taxon>
        <taxon>Betaproteobacteria</taxon>
        <taxon>Burkholderiales</taxon>
        <taxon>Comamonadaceae</taxon>
        <taxon>Paenacidovorax</taxon>
    </lineage>
</organism>
<dbReference type="InterPro" id="IPR000653">
    <property type="entry name" value="DegT/StrS_aminotransferase"/>
</dbReference>
<keyword evidence="2" id="KW-0032">Aminotransferase</keyword>
<dbReference type="SUPFAM" id="SSF53383">
    <property type="entry name" value="PLP-dependent transferases"/>
    <property type="match status" value="1"/>
</dbReference>
<dbReference type="GO" id="GO:0000271">
    <property type="term" value="P:polysaccharide biosynthetic process"/>
    <property type="evidence" value="ECO:0007669"/>
    <property type="project" value="TreeGrafter"/>
</dbReference>
<evidence type="ECO:0000256" key="1">
    <source>
        <dbReference type="ARBA" id="ARBA00022898"/>
    </source>
</evidence>
<dbReference type="InterPro" id="IPR015424">
    <property type="entry name" value="PyrdxlP-dep_Trfase"/>
</dbReference>
<dbReference type="GO" id="GO:0030170">
    <property type="term" value="F:pyridoxal phosphate binding"/>
    <property type="evidence" value="ECO:0007669"/>
    <property type="project" value="TreeGrafter"/>
</dbReference>
<dbReference type="Gene3D" id="3.40.640.10">
    <property type="entry name" value="Type I PLP-dependent aspartate aminotransferase-like (Major domain)"/>
    <property type="match status" value="1"/>
</dbReference>
<protein>
    <submittedName>
        <fullName evidence="2">DegT/DnrJ/EryC1/StrS family aminotransferase</fullName>
    </submittedName>
</protein>
<proteinExistence type="predicted"/>
<sequence>MCSPGRRRIWPAPSKAPRQCAARWPSRQDYDRALLPQPLAGPRQRRTPGGRFARILQSGHYILGANARDFEQALAHRLQRPKGVVALNSGTDALVLALRLLDLQPGDEVILPSYTFIACFEAVVRAGAVPVLCDSQADDFLASETEVSACIGPRTRAVMAVPLFGDASVIPSIAEDCRHRGIPLIEDVAQALGARARLQGQGWRAAGTLGDVATFSFYPTKTLGAPGDAGG</sequence>